<dbReference type="InterPro" id="IPR042098">
    <property type="entry name" value="TauD-like_sf"/>
</dbReference>
<keyword evidence="4" id="KW-1185">Reference proteome</keyword>
<feature type="domain" description="TauD/TfdA-like" evidence="2">
    <location>
        <begin position="113"/>
        <end position="366"/>
    </location>
</feature>
<dbReference type="Pfam" id="PF02668">
    <property type="entry name" value="TauD"/>
    <property type="match status" value="1"/>
</dbReference>
<dbReference type="InterPro" id="IPR050411">
    <property type="entry name" value="AlphaKG_dependent_hydroxylases"/>
</dbReference>
<protein>
    <recommendedName>
        <fullName evidence="2">TauD/TfdA-like domain-containing protein</fullName>
    </recommendedName>
</protein>
<dbReference type="PANTHER" id="PTHR10696">
    <property type="entry name" value="GAMMA-BUTYROBETAINE HYDROXYLASE-RELATED"/>
    <property type="match status" value="1"/>
</dbReference>
<accession>A0AA40ER98</accession>
<comment type="caution">
    <text evidence="3">The sequence shown here is derived from an EMBL/GenBank/DDBJ whole genome shotgun (WGS) entry which is preliminary data.</text>
</comment>
<evidence type="ECO:0000313" key="4">
    <source>
        <dbReference type="Proteomes" id="UP001172155"/>
    </source>
</evidence>
<dbReference type="EMBL" id="JAUKUD010000005">
    <property type="protein sequence ID" value="KAK0743960.1"/>
    <property type="molecule type" value="Genomic_DNA"/>
</dbReference>
<keyword evidence="1" id="KW-0560">Oxidoreductase</keyword>
<organism evidence="3 4">
    <name type="scientific">Schizothecium vesticola</name>
    <dbReference type="NCBI Taxonomy" id="314040"/>
    <lineage>
        <taxon>Eukaryota</taxon>
        <taxon>Fungi</taxon>
        <taxon>Dikarya</taxon>
        <taxon>Ascomycota</taxon>
        <taxon>Pezizomycotina</taxon>
        <taxon>Sordariomycetes</taxon>
        <taxon>Sordariomycetidae</taxon>
        <taxon>Sordariales</taxon>
        <taxon>Schizotheciaceae</taxon>
        <taxon>Schizothecium</taxon>
    </lineage>
</organism>
<dbReference type="SUPFAM" id="SSF51197">
    <property type="entry name" value="Clavaminate synthase-like"/>
    <property type="match status" value="1"/>
</dbReference>
<evidence type="ECO:0000256" key="1">
    <source>
        <dbReference type="ARBA" id="ARBA00023002"/>
    </source>
</evidence>
<gene>
    <name evidence="3" type="ORF">B0T18DRAFT_439667</name>
</gene>
<dbReference type="Gene3D" id="3.60.130.10">
    <property type="entry name" value="Clavaminate synthase-like"/>
    <property type="match status" value="1"/>
</dbReference>
<evidence type="ECO:0000313" key="3">
    <source>
        <dbReference type="EMBL" id="KAK0743960.1"/>
    </source>
</evidence>
<dbReference type="InterPro" id="IPR003819">
    <property type="entry name" value="TauD/TfdA-like"/>
</dbReference>
<reference evidence="3" key="1">
    <citation type="submission" date="2023-06" db="EMBL/GenBank/DDBJ databases">
        <title>Genome-scale phylogeny and comparative genomics of the fungal order Sordariales.</title>
        <authorList>
            <consortium name="Lawrence Berkeley National Laboratory"/>
            <person name="Hensen N."/>
            <person name="Bonometti L."/>
            <person name="Westerberg I."/>
            <person name="Brannstrom I.O."/>
            <person name="Guillou S."/>
            <person name="Cros-Aarteil S."/>
            <person name="Calhoun S."/>
            <person name="Haridas S."/>
            <person name="Kuo A."/>
            <person name="Mondo S."/>
            <person name="Pangilinan J."/>
            <person name="Riley R."/>
            <person name="LaButti K."/>
            <person name="Andreopoulos B."/>
            <person name="Lipzen A."/>
            <person name="Chen C."/>
            <person name="Yanf M."/>
            <person name="Daum C."/>
            <person name="Ng V."/>
            <person name="Clum A."/>
            <person name="Steindorff A."/>
            <person name="Ohm R."/>
            <person name="Martin F."/>
            <person name="Silar P."/>
            <person name="Natvig D."/>
            <person name="Lalanne C."/>
            <person name="Gautier V."/>
            <person name="Ament-velasquez S.L."/>
            <person name="Kruys A."/>
            <person name="Hutchinson M.I."/>
            <person name="Powell A.J."/>
            <person name="Barry K."/>
            <person name="Miller A.N."/>
            <person name="Grigoriev I.V."/>
            <person name="Debuchy R."/>
            <person name="Gladieux P."/>
            <person name="Thoren M.H."/>
            <person name="Johannesson H."/>
        </authorList>
    </citation>
    <scope>NUCLEOTIDE SEQUENCE</scope>
    <source>
        <strain evidence="3">SMH3187-1</strain>
    </source>
</reference>
<proteinExistence type="predicted"/>
<dbReference type="PANTHER" id="PTHR10696:SF54">
    <property type="entry name" value="FAMILY OXIDOREDUCTASE, PUTATIVE (AFU_ORTHOLOGUE AFUA_4G13850)-RELATED"/>
    <property type="match status" value="1"/>
</dbReference>
<evidence type="ECO:0000259" key="2">
    <source>
        <dbReference type="Pfam" id="PF02668"/>
    </source>
</evidence>
<dbReference type="AlphaFoldDB" id="A0AA40ER98"/>
<sequence length="425" mass="47999">MACPIFSDPFNPGALAPISEKPSEPIVRPDIEWMPAYKTYKERVERLAVLYPDRPTAVPEGWPTKVEGERCWNGSDLTEDDYVLKFTPEDIVEIEAALAHFKALPLDLNPDEVNKTTFPLPNLAPRLHEVAETVHNGRGFVVLRGLQPDKYSNIDNILLYLGITSYIAETRGMQDFDGRMILHIQAVMKDVMTNGTIPNSPYVSRAQPFHTDLCDILTLYALNTSARGGTSSLASSAAIYNHLAATRPDLLHVLASPSWYYDEFFENQYHLRPLLHLFPSGRGPVFQFSRRPLTGSVFSPHHPLVPAMTELQAEALDAVHFAAEALAVRVELRAGDVEVVNNFAMMHSRSAFQDDGDRRRHMLRLWLRNEEMRWELPDETTPGGEVLGRLSWEAYGEHQWRRGRVWHVDGSPAELGVKHRRASCA</sequence>
<name>A0AA40ER98_9PEZI</name>
<dbReference type="Proteomes" id="UP001172155">
    <property type="component" value="Unassembled WGS sequence"/>
</dbReference>
<dbReference type="GO" id="GO:0016491">
    <property type="term" value="F:oxidoreductase activity"/>
    <property type="evidence" value="ECO:0007669"/>
    <property type="project" value="UniProtKB-KW"/>
</dbReference>